<evidence type="ECO:0000313" key="1">
    <source>
        <dbReference type="EMBL" id="CBG68508.1"/>
    </source>
</evidence>
<dbReference type="KEGG" id="scb:SCAB_13511"/>
<dbReference type="eggNOG" id="ENOG50313SR">
    <property type="taxonomic scope" value="Bacteria"/>
</dbReference>
<dbReference type="HOGENOM" id="CLU_1137553_0_0_11"/>
<evidence type="ECO:0000313" key="2">
    <source>
        <dbReference type="Proteomes" id="UP000001444"/>
    </source>
</evidence>
<organism evidence="1 2">
    <name type="scientific">Streptomyces scabiei (strain 87.22)</name>
    <dbReference type="NCBI Taxonomy" id="680198"/>
    <lineage>
        <taxon>Bacteria</taxon>
        <taxon>Bacillati</taxon>
        <taxon>Actinomycetota</taxon>
        <taxon>Actinomycetes</taxon>
        <taxon>Kitasatosporales</taxon>
        <taxon>Streptomycetaceae</taxon>
        <taxon>Streptomyces</taxon>
    </lineage>
</organism>
<dbReference type="EMBL" id="FN554889">
    <property type="protein sequence ID" value="CBG68508.1"/>
    <property type="molecule type" value="Genomic_DNA"/>
</dbReference>
<dbReference type="AlphaFoldDB" id="C9Z880"/>
<keyword evidence="2" id="KW-1185">Reference proteome</keyword>
<reference evidence="1 2" key="1">
    <citation type="journal article" date="2010" name="Mol. Plant Microbe Interact.">
        <title>Streptomyces scabies 87-22 contains a coronafacic acid-like biosynthetic cluster that contributes to plant-microbe interactions.</title>
        <authorList>
            <person name="Bignell D.R."/>
            <person name="Seipke R.F."/>
            <person name="Huguet-Tapia J.C."/>
            <person name="Chambers A.H."/>
            <person name="Parry R.J."/>
            <person name="Loria R."/>
        </authorList>
    </citation>
    <scope>NUCLEOTIDE SEQUENCE [LARGE SCALE GENOMIC DNA]</scope>
    <source>
        <strain evidence="1 2">87.22</strain>
    </source>
</reference>
<proteinExistence type="predicted"/>
<sequence length="244" mass="26899">MRPGPSPPAVAFQRCAFSQSRAWTAFQACQLAVPLLSFGFRPSKIFLAGRTGDGGTRTTATLPRRRHLHPSVPSGDSAERAAGRREIQGGILLRKSFVSAVLVTVVAATMNLTALTGPAAASTCDTPNCGGEVDNNTNAYLSISNCWADSYGTWENGDNLPCHGNPVRVGNMRNARVWLSPGQREDNYSSFYDTDAVRFPKDCKTYYHWWGQSKEANSEDRRGKDAIWRKITNADHFYFDRVVC</sequence>
<dbReference type="Proteomes" id="UP000001444">
    <property type="component" value="Chromosome"/>
</dbReference>
<protein>
    <submittedName>
        <fullName evidence="1">Putative membrane protein</fullName>
    </submittedName>
</protein>
<accession>C9Z880</accession>
<name>C9Z880_STRSW</name>
<gene>
    <name evidence="1" type="ordered locus">SCAB_13511</name>
</gene>